<dbReference type="SUPFAM" id="SSF56112">
    <property type="entry name" value="Protein kinase-like (PK-like)"/>
    <property type="match status" value="1"/>
</dbReference>
<dbReference type="RefSeq" id="WP_080806380.1">
    <property type="nucleotide sequence ID" value="NZ_LT828553.1"/>
</dbReference>
<evidence type="ECO:0000313" key="3">
    <source>
        <dbReference type="Proteomes" id="UP000191931"/>
    </source>
</evidence>
<dbReference type="AlphaFoldDB" id="A0A1W1HAE9"/>
<organism evidence="2 3">
    <name type="scientific">Desulfamplus magnetovallimortis</name>
    <dbReference type="NCBI Taxonomy" id="1246637"/>
    <lineage>
        <taxon>Bacteria</taxon>
        <taxon>Pseudomonadati</taxon>
        <taxon>Thermodesulfobacteriota</taxon>
        <taxon>Desulfobacteria</taxon>
        <taxon>Desulfobacterales</taxon>
        <taxon>Desulfobacteraceae</taxon>
        <taxon>Desulfamplus</taxon>
    </lineage>
</organism>
<dbReference type="OrthoDB" id="9801841at2"/>
<sequence length="501" mass="57848">MNNIAIARTMDGTEIEYVDNLIASGGMKDVFFTPDRQHVVAFFREDQNRQSLERLEMITGRYRENIFEKEGGKFWENFFRWPIQIVVRQDNKVGILVPVYQDHFFFSHGSVNGDFLNIKGKEKEGKWFASPTNRNKYLAIEERGDWSSYIKISIALSRTVRRLHAAGLAHSDLSYKNVLIDPVKGNACIIDIDGLVVPGKYPPDVVGTPDFIAPEVIQTAHLERDDPLRKLPSIYTDRHALAVLIYMYLLLRHPLRGDKVHDIDDPQKDEELSMGKNALFVEHPHDHSNRIKKEYLKPSELPWKDTQALPYGITGPYLSALFEQAFIDGLHQPEKRPTADEWEQALIKTVDLIQPCKNPDCEQKWYLFDNTRKPVCPFCKTPYNGKLPILNLYSCHLKGKFQPDNHRLMVYTEQSLFKWHINRKVVPNERLSLEDKKRVGYFIFHDGNWLLVNENIPDLYDAVKKQAIPLGKTALLEEGAQLLFSREEGGRLAFVQMVDGQ</sequence>
<dbReference type="PROSITE" id="PS50011">
    <property type="entry name" value="PROTEIN_KINASE_DOM"/>
    <property type="match status" value="1"/>
</dbReference>
<dbReference type="InterPro" id="IPR000719">
    <property type="entry name" value="Prot_kinase_dom"/>
</dbReference>
<evidence type="ECO:0000259" key="1">
    <source>
        <dbReference type="PROSITE" id="PS50011"/>
    </source>
</evidence>
<proteinExistence type="predicted"/>
<evidence type="ECO:0000313" key="2">
    <source>
        <dbReference type="EMBL" id="SLM29409.1"/>
    </source>
</evidence>
<gene>
    <name evidence="2" type="ORF">MTBBW1_1790034</name>
</gene>
<dbReference type="InterPro" id="IPR011009">
    <property type="entry name" value="Kinase-like_dom_sf"/>
</dbReference>
<name>A0A1W1HAE9_9BACT</name>
<dbReference type="EMBL" id="FWEV01000089">
    <property type="protein sequence ID" value="SLM29409.1"/>
    <property type="molecule type" value="Genomic_DNA"/>
</dbReference>
<reference evidence="2 3" key="1">
    <citation type="submission" date="2017-03" db="EMBL/GenBank/DDBJ databases">
        <authorList>
            <person name="Afonso C.L."/>
            <person name="Miller P.J."/>
            <person name="Scott M.A."/>
            <person name="Spackman E."/>
            <person name="Goraichik I."/>
            <person name="Dimitrov K.M."/>
            <person name="Suarez D.L."/>
            <person name="Swayne D.E."/>
        </authorList>
    </citation>
    <scope>NUCLEOTIDE SEQUENCE [LARGE SCALE GENOMIC DNA]</scope>
    <source>
        <strain evidence="2">PRJEB14757</strain>
    </source>
</reference>
<keyword evidence="3" id="KW-1185">Reference proteome</keyword>
<feature type="domain" description="Protein kinase" evidence="1">
    <location>
        <begin position="16"/>
        <end position="347"/>
    </location>
</feature>
<dbReference type="STRING" id="1246637.MTBBW1_1790034"/>
<dbReference type="Pfam" id="PF00069">
    <property type="entry name" value="Pkinase"/>
    <property type="match status" value="1"/>
</dbReference>
<dbReference type="SMART" id="SM00220">
    <property type="entry name" value="S_TKc"/>
    <property type="match status" value="1"/>
</dbReference>
<accession>A0A1W1HAE9</accession>
<dbReference type="GO" id="GO:0004672">
    <property type="term" value="F:protein kinase activity"/>
    <property type="evidence" value="ECO:0007669"/>
    <property type="project" value="InterPro"/>
</dbReference>
<dbReference type="GO" id="GO:0005524">
    <property type="term" value="F:ATP binding"/>
    <property type="evidence" value="ECO:0007669"/>
    <property type="project" value="InterPro"/>
</dbReference>
<protein>
    <recommendedName>
        <fullName evidence="1">Protein kinase domain-containing protein</fullName>
    </recommendedName>
</protein>
<dbReference type="Gene3D" id="1.10.510.10">
    <property type="entry name" value="Transferase(Phosphotransferase) domain 1"/>
    <property type="match status" value="1"/>
</dbReference>
<dbReference type="Proteomes" id="UP000191931">
    <property type="component" value="Unassembled WGS sequence"/>
</dbReference>